<name>A0A2C5YE68_9HYPO</name>
<feature type="compositionally biased region" description="Basic residues" evidence="1">
    <location>
        <begin position="182"/>
        <end position="207"/>
    </location>
</feature>
<accession>A0A2C5YE68</accession>
<evidence type="ECO:0000313" key="3">
    <source>
        <dbReference type="Proteomes" id="UP000226192"/>
    </source>
</evidence>
<dbReference type="EMBL" id="NJET01000021">
    <property type="protein sequence ID" value="PHH65171.1"/>
    <property type="molecule type" value="Genomic_DNA"/>
</dbReference>
<dbReference type="Proteomes" id="UP000226192">
    <property type="component" value="Unassembled WGS sequence"/>
</dbReference>
<keyword evidence="3" id="KW-1185">Reference proteome</keyword>
<evidence type="ECO:0000313" key="2">
    <source>
        <dbReference type="EMBL" id="PHH65171.1"/>
    </source>
</evidence>
<evidence type="ECO:0008006" key="4">
    <source>
        <dbReference type="Google" id="ProtNLM"/>
    </source>
</evidence>
<organism evidence="2 3">
    <name type="scientific">Ophiocordyceps australis</name>
    <dbReference type="NCBI Taxonomy" id="1399860"/>
    <lineage>
        <taxon>Eukaryota</taxon>
        <taxon>Fungi</taxon>
        <taxon>Dikarya</taxon>
        <taxon>Ascomycota</taxon>
        <taxon>Pezizomycotina</taxon>
        <taxon>Sordariomycetes</taxon>
        <taxon>Hypocreomycetidae</taxon>
        <taxon>Hypocreales</taxon>
        <taxon>Ophiocordycipitaceae</taxon>
        <taxon>Ophiocordyceps</taxon>
    </lineage>
</organism>
<proteinExistence type="predicted"/>
<dbReference type="OrthoDB" id="5239281at2759"/>
<dbReference type="STRING" id="1399860.A0A2C5YE68"/>
<comment type="caution">
    <text evidence="2">The sequence shown here is derived from an EMBL/GenBank/DDBJ whole genome shotgun (WGS) entry which is preliminary data.</text>
</comment>
<protein>
    <recommendedName>
        <fullName evidence="4">Myb-like domain-containing protein</fullName>
    </recommendedName>
</protein>
<sequence>MDLFLEFKIGSWLQSECFDTGCGLFSCFLALSYHLYLAFFSSLSHFLPQTSCQFRPAQQTDTEKKTLFATKPWSTFSDIVILLRLEQSRTMPPKASASGGESSNLTEGEMRFIKALFDNLKSKPDADWDGIANDLGLKTPKYAKDRFRQMSKLHNWGECGSVSASPSKRSAEEPTGPDSPIKKTRAKIGLRARNTPKKKVARQSKNKHSSDADESNEAVPDSGGEQDATAEETCA</sequence>
<evidence type="ECO:0000256" key="1">
    <source>
        <dbReference type="SAM" id="MobiDB-lite"/>
    </source>
</evidence>
<dbReference type="AlphaFoldDB" id="A0A2C5YE68"/>
<reference evidence="2 3" key="1">
    <citation type="submission" date="2017-06" db="EMBL/GenBank/DDBJ databases">
        <title>Ant-infecting Ophiocordyceps genomes reveal a high diversity of potential behavioral manipulation genes and a possible major role for enterotoxins.</title>
        <authorList>
            <person name="De Bekker C."/>
            <person name="Evans H.C."/>
            <person name="Brachmann A."/>
            <person name="Hughes D.P."/>
        </authorList>
    </citation>
    <scope>NUCLEOTIDE SEQUENCE [LARGE SCALE GENOMIC DNA]</scope>
    <source>
        <strain evidence="2 3">Map64</strain>
    </source>
</reference>
<feature type="region of interest" description="Disordered" evidence="1">
    <location>
        <begin position="157"/>
        <end position="235"/>
    </location>
</feature>
<gene>
    <name evidence="2" type="ORF">CDD81_3302</name>
</gene>